<keyword evidence="1" id="KW-1133">Transmembrane helix</keyword>
<feature type="transmembrane region" description="Helical" evidence="1">
    <location>
        <begin position="40"/>
        <end position="60"/>
    </location>
</feature>
<dbReference type="AlphaFoldDB" id="A0A420H876"/>
<accession>A0A420H876</accession>
<keyword evidence="3" id="KW-1185">Reference proteome</keyword>
<comment type="caution">
    <text evidence="2">The sequence shown here is derived from an EMBL/GenBank/DDBJ whole genome shotgun (WGS) entry which is preliminary data.</text>
</comment>
<organism evidence="2 3">
    <name type="scientific">Erysiphe neolycopersici</name>
    <dbReference type="NCBI Taxonomy" id="212602"/>
    <lineage>
        <taxon>Eukaryota</taxon>
        <taxon>Fungi</taxon>
        <taxon>Dikarya</taxon>
        <taxon>Ascomycota</taxon>
        <taxon>Pezizomycotina</taxon>
        <taxon>Leotiomycetes</taxon>
        <taxon>Erysiphales</taxon>
        <taxon>Erysiphaceae</taxon>
        <taxon>Erysiphe</taxon>
    </lineage>
</organism>
<feature type="non-terminal residue" evidence="2">
    <location>
        <position position="1"/>
    </location>
</feature>
<sequence length="68" mass="7185">TAPVLTKRRIKPTPKSLIGSEDPTTKLGDKRDKFLDTDELLLPGLIVLTIPVAAATTSAVSTNGISIQ</sequence>
<proteinExistence type="predicted"/>
<dbReference type="EMBL" id="MCFK01010378">
    <property type="protein sequence ID" value="RKF53621.1"/>
    <property type="molecule type" value="Genomic_DNA"/>
</dbReference>
<name>A0A420H876_9PEZI</name>
<dbReference type="Proteomes" id="UP000286134">
    <property type="component" value="Unassembled WGS sequence"/>
</dbReference>
<keyword evidence="1" id="KW-0812">Transmembrane</keyword>
<evidence type="ECO:0000313" key="3">
    <source>
        <dbReference type="Proteomes" id="UP000286134"/>
    </source>
</evidence>
<protein>
    <submittedName>
        <fullName evidence="2">Uncharacterized protein</fullName>
    </submittedName>
</protein>
<reference evidence="2 3" key="1">
    <citation type="journal article" date="2018" name="BMC Genomics">
        <title>Comparative genome analyses reveal sequence features reflecting distinct modes of host-adaptation between dicot and monocot powdery mildew.</title>
        <authorList>
            <person name="Wu Y."/>
            <person name="Ma X."/>
            <person name="Pan Z."/>
            <person name="Kale S.D."/>
            <person name="Song Y."/>
            <person name="King H."/>
            <person name="Zhang Q."/>
            <person name="Presley C."/>
            <person name="Deng X."/>
            <person name="Wei C.I."/>
            <person name="Xiao S."/>
        </authorList>
    </citation>
    <scope>NUCLEOTIDE SEQUENCE [LARGE SCALE GENOMIC DNA]</scope>
    <source>
        <strain evidence="2">UMSG2</strain>
    </source>
</reference>
<keyword evidence="1" id="KW-0472">Membrane</keyword>
<evidence type="ECO:0000313" key="2">
    <source>
        <dbReference type="EMBL" id="RKF53621.1"/>
    </source>
</evidence>
<evidence type="ECO:0000256" key="1">
    <source>
        <dbReference type="SAM" id="Phobius"/>
    </source>
</evidence>
<gene>
    <name evidence="2" type="ORF">OnM2_103034</name>
</gene>